<dbReference type="EMBL" id="JAUTDP010000015">
    <property type="protein sequence ID" value="KAK3388509.1"/>
    <property type="molecule type" value="Genomic_DNA"/>
</dbReference>
<feature type="compositionally biased region" description="Basic and acidic residues" evidence="1">
    <location>
        <begin position="80"/>
        <end position="89"/>
    </location>
</feature>
<organism evidence="2 3">
    <name type="scientific">Sordaria brevicollis</name>
    <dbReference type="NCBI Taxonomy" id="83679"/>
    <lineage>
        <taxon>Eukaryota</taxon>
        <taxon>Fungi</taxon>
        <taxon>Dikarya</taxon>
        <taxon>Ascomycota</taxon>
        <taxon>Pezizomycotina</taxon>
        <taxon>Sordariomycetes</taxon>
        <taxon>Sordariomycetidae</taxon>
        <taxon>Sordariales</taxon>
        <taxon>Sordariaceae</taxon>
        <taxon>Sordaria</taxon>
    </lineage>
</organism>
<evidence type="ECO:0000256" key="1">
    <source>
        <dbReference type="SAM" id="MobiDB-lite"/>
    </source>
</evidence>
<reference evidence="2" key="1">
    <citation type="journal article" date="2023" name="Mol. Phylogenet. Evol.">
        <title>Genome-scale phylogeny and comparative genomics of the fungal order Sordariales.</title>
        <authorList>
            <person name="Hensen N."/>
            <person name="Bonometti L."/>
            <person name="Westerberg I."/>
            <person name="Brannstrom I.O."/>
            <person name="Guillou S."/>
            <person name="Cros-Aarteil S."/>
            <person name="Calhoun S."/>
            <person name="Haridas S."/>
            <person name="Kuo A."/>
            <person name="Mondo S."/>
            <person name="Pangilinan J."/>
            <person name="Riley R."/>
            <person name="LaButti K."/>
            <person name="Andreopoulos B."/>
            <person name="Lipzen A."/>
            <person name="Chen C."/>
            <person name="Yan M."/>
            <person name="Daum C."/>
            <person name="Ng V."/>
            <person name="Clum A."/>
            <person name="Steindorff A."/>
            <person name="Ohm R.A."/>
            <person name="Martin F."/>
            <person name="Silar P."/>
            <person name="Natvig D.O."/>
            <person name="Lalanne C."/>
            <person name="Gautier V."/>
            <person name="Ament-Velasquez S.L."/>
            <person name="Kruys A."/>
            <person name="Hutchinson M.I."/>
            <person name="Powell A.J."/>
            <person name="Barry K."/>
            <person name="Miller A.N."/>
            <person name="Grigoriev I.V."/>
            <person name="Debuchy R."/>
            <person name="Gladieux P."/>
            <person name="Hiltunen Thoren M."/>
            <person name="Johannesson H."/>
        </authorList>
    </citation>
    <scope>NUCLEOTIDE SEQUENCE</scope>
    <source>
        <strain evidence="2">FGSC 1904</strain>
    </source>
</reference>
<feature type="compositionally biased region" description="Basic and acidic residues" evidence="1">
    <location>
        <begin position="57"/>
        <end position="69"/>
    </location>
</feature>
<comment type="caution">
    <text evidence="2">The sequence shown here is derived from an EMBL/GenBank/DDBJ whole genome shotgun (WGS) entry which is preliminary data.</text>
</comment>
<sequence length="183" mass="20765">MCSMQLCSCSWEIIQTAKSYALTGDHAVSGVCSCRGLDCILFVLFVLVTFLAPNAKEQRTGRERADKTAKKSQGGTADGQQEKTNEKSEMPPLTSQMQHSKQRSSGRDKEVTHCLIIRVHYQKVTTTRYFPLFQAAATNHPPRSKSTGIRTDFTIGASNLRDDLWIAWRQSRQWWKTITEKMF</sequence>
<protein>
    <submittedName>
        <fullName evidence="2">Uncharacterized protein</fullName>
    </submittedName>
</protein>
<accession>A0AAE0U2U1</accession>
<evidence type="ECO:0000313" key="3">
    <source>
        <dbReference type="Proteomes" id="UP001281003"/>
    </source>
</evidence>
<name>A0AAE0U2U1_SORBR</name>
<evidence type="ECO:0000313" key="2">
    <source>
        <dbReference type="EMBL" id="KAK3388509.1"/>
    </source>
</evidence>
<feature type="region of interest" description="Disordered" evidence="1">
    <location>
        <begin position="57"/>
        <end position="109"/>
    </location>
</feature>
<reference evidence="2" key="2">
    <citation type="submission" date="2023-07" db="EMBL/GenBank/DDBJ databases">
        <authorList>
            <consortium name="Lawrence Berkeley National Laboratory"/>
            <person name="Haridas S."/>
            <person name="Hensen N."/>
            <person name="Bonometti L."/>
            <person name="Westerberg I."/>
            <person name="Brannstrom I.O."/>
            <person name="Guillou S."/>
            <person name="Cros-Aarteil S."/>
            <person name="Calhoun S."/>
            <person name="Kuo A."/>
            <person name="Mondo S."/>
            <person name="Pangilinan J."/>
            <person name="Riley R."/>
            <person name="LaButti K."/>
            <person name="Andreopoulos B."/>
            <person name="Lipzen A."/>
            <person name="Chen C."/>
            <person name="Yanf M."/>
            <person name="Daum C."/>
            <person name="Ng V."/>
            <person name="Clum A."/>
            <person name="Steindorff A."/>
            <person name="Ohm R."/>
            <person name="Martin F."/>
            <person name="Silar P."/>
            <person name="Natvig D."/>
            <person name="Lalanne C."/>
            <person name="Gautier V."/>
            <person name="Ament-velasquez S.L."/>
            <person name="Kruys A."/>
            <person name="Hutchinson M.I."/>
            <person name="Powell A.J."/>
            <person name="Barry K."/>
            <person name="Miller A.N."/>
            <person name="Grigoriev I.V."/>
            <person name="Debuchy R."/>
            <person name="Gladieux P."/>
            <person name="Thoren M.H."/>
            <person name="Johannesson H."/>
        </authorList>
    </citation>
    <scope>NUCLEOTIDE SEQUENCE</scope>
    <source>
        <strain evidence="2">FGSC 1904</strain>
    </source>
</reference>
<proteinExistence type="predicted"/>
<dbReference type="AlphaFoldDB" id="A0AAE0U2U1"/>
<gene>
    <name evidence="2" type="ORF">B0T20DRAFT_96568</name>
</gene>
<keyword evidence="3" id="KW-1185">Reference proteome</keyword>
<dbReference type="Proteomes" id="UP001281003">
    <property type="component" value="Unassembled WGS sequence"/>
</dbReference>